<protein>
    <submittedName>
        <fullName evidence="2">Uncharacterized protein</fullName>
    </submittedName>
</protein>
<sequence>MIRFNRIMFRINKFQREFRIYFLIIFLAYVILDLLNIFPYGIGRIPIEPESSIPGIKYLYAIGFSYIFAIVMSIFTPKRTILWILAFPPIALIYKIIKKISKYYK</sequence>
<dbReference type="AlphaFoldDB" id="A0A075FJ18"/>
<organism evidence="2">
    <name type="scientific">uncultured marine thaumarchaeote AD1000_11_E10</name>
    <dbReference type="NCBI Taxonomy" id="1455890"/>
    <lineage>
        <taxon>Archaea</taxon>
        <taxon>Nitrososphaerota</taxon>
        <taxon>environmental samples</taxon>
    </lineage>
</organism>
<evidence type="ECO:0000256" key="1">
    <source>
        <dbReference type="SAM" id="Phobius"/>
    </source>
</evidence>
<reference evidence="2" key="1">
    <citation type="journal article" date="2014" name="Genome Biol. Evol.">
        <title>Pangenome evidence for extensive interdomain horizontal transfer affecting lineage core and shell genes in uncultured planktonic thaumarchaeota and euryarchaeota.</title>
        <authorList>
            <person name="Deschamps P."/>
            <person name="Zivanovic Y."/>
            <person name="Moreira D."/>
            <person name="Rodriguez-Valera F."/>
            <person name="Lopez-Garcia P."/>
        </authorList>
    </citation>
    <scope>NUCLEOTIDE SEQUENCE</scope>
</reference>
<proteinExistence type="predicted"/>
<evidence type="ECO:0000313" key="2">
    <source>
        <dbReference type="EMBL" id="AIE91415.1"/>
    </source>
</evidence>
<dbReference type="EMBL" id="KF900338">
    <property type="protein sequence ID" value="AIE91415.1"/>
    <property type="molecule type" value="Genomic_DNA"/>
</dbReference>
<feature type="transmembrane region" description="Helical" evidence="1">
    <location>
        <begin position="81"/>
        <end position="97"/>
    </location>
</feature>
<keyword evidence="1" id="KW-1133">Transmembrane helix</keyword>
<feature type="transmembrane region" description="Helical" evidence="1">
    <location>
        <begin position="58"/>
        <end position="75"/>
    </location>
</feature>
<name>A0A075FJ18_9ARCH</name>
<accession>A0A075FJ18</accession>
<keyword evidence="1" id="KW-0812">Transmembrane</keyword>
<feature type="transmembrane region" description="Helical" evidence="1">
    <location>
        <begin position="20"/>
        <end position="38"/>
    </location>
</feature>
<keyword evidence="1" id="KW-0472">Membrane</keyword>